<dbReference type="InterPro" id="IPR009081">
    <property type="entry name" value="PP-bd_ACP"/>
</dbReference>
<dbReference type="PROSITE" id="PS50075">
    <property type="entry name" value="CARRIER"/>
    <property type="match status" value="1"/>
</dbReference>
<dbReference type="EMBL" id="JADLQN010000009">
    <property type="protein sequence ID" value="MBF6358018.1"/>
    <property type="molecule type" value="Genomic_DNA"/>
</dbReference>
<dbReference type="InterPro" id="IPR020806">
    <property type="entry name" value="PKS_PP-bd"/>
</dbReference>
<protein>
    <submittedName>
        <fullName evidence="4">Acyl carrier protein</fullName>
    </submittedName>
</protein>
<evidence type="ECO:0000256" key="1">
    <source>
        <dbReference type="ARBA" id="ARBA00022450"/>
    </source>
</evidence>
<evidence type="ECO:0000313" key="4">
    <source>
        <dbReference type="EMBL" id="MBF6358018.1"/>
    </source>
</evidence>
<dbReference type="RefSeq" id="WP_195004860.1">
    <property type="nucleotide sequence ID" value="NZ_JADLQN010000009.1"/>
</dbReference>
<dbReference type="SMART" id="SM00823">
    <property type="entry name" value="PKS_PP"/>
    <property type="match status" value="1"/>
</dbReference>
<dbReference type="Proteomes" id="UP000707731">
    <property type="component" value="Unassembled WGS sequence"/>
</dbReference>
<gene>
    <name evidence="4" type="ORF">IU449_26335</name>
</gene>
<proteinExistence type="predicted"/>
<dbReference type="Pfam" id="PF00550">
    <property type="entry name" value="PP-binding"/>
    <property type="match status" value="1"/>
</dbReference>
<comment type="caution">
    <text evidence="4">The sequence shown here is derived from an EMBL/GenBank/DDBJ whole genome shotgun (WGS) entry which is preliminary data.</text>
</comment>
<accession>A0ABS0DMR8</accession>
<reference evidence="4 5" key="1">
    <citation type="submission" date="2020-10" db="EMBL/GenBank/DDBJ databases">
        <title>Identification of Nocardia species via Next-generation sequencing and recognition of intraspecies genetic diversity.</title>
        <authorList>
            <person name="Li P."/>
            <person name="Li P."/>
            <person name="Lu B."/>
        </authorList>
    </citation>
    <scope>NUCLEOTIDE SEQUENCE [LARGE SCALE GENOMIC DNA]</scope>
    <source>
        <strain evidence="4 5">BJ06-0143</strain>
    </source>
</reference>
<feature type="domain" description="Carrier" evidence="3">
    <location>
        <begin position="2"/>
        <end position="79"/>
    </location>
</feature>
<keyword evidence="2" id="KW-0597">Phosphoprotein</keyword>
<dbReference type="Gene3D" id="1.10.1200.10">
    <property type="entry name" value="ACP-like"/>
    <property type="match status" value="1"/>
</dbReference>
<keyword evidence="5" id="KW-1185">Reference proteome</keyword>
<organism evidence="4 5">
    <name type="scientific">Nocardia higoensis</name>
    <dbReference type="NCBI Taxonomy" id="228599"/>
    <lineage>
        <taxon>Bacteria</taxon>
        <taxon>Bacillati</taxon>
        <taxon>Actinomycetota</taxon>
        <taxon>Actinomycetes</taxon>
        <taxon>Mycobacteriales</taxon>
        <taxon>Nocardiaceae</taxon>
        <taxon>Nocardia</taxon>
    </lineage>
</organism>
<dbReference type="SMART" id="SM01294">
    <property type="entry name" value="PKS_PP_betabranch"/>
    <property type="match status" value="1"/>
</dbReference>
<evidence type="ECO:0000259" key="3">
    <source>
        <dbReference type="PROSITE" id="PS50075"/>
    </source>
</evidence>
<name>A0ABS0DMR8_9NOCA</name>
<keyword evidence="1" id="KW-0596">Phosphopantetheine</keyword>
<evidence type="ECO:0000313" key="5">
    <source>
        <dbReference type="Proteomes" id="UP000707731"/>
    </source>
</evidence>
<dbReference type="PROSITE" id="PS00012">
    <property type="entry name" value="PHOSPHOPANTETHEINE"/>
    <property type="match status" value="1"/>
</dbReference>
<dbReference type="SUPFAM" id="SSF47336">
    <property type="entry name" value="ACP-like"/>
    <property type="match status" value="1"/>
</dbReference>
<evidence type="ECO:0000256" key="2">
    <source>
        <dbReference type="ARBA" id="ARBA00022553"/>
    </source>
</evidence>
<sequence>MNDRTEILRWCRGYLGDALGVDPESIDPTADFDRLGVDSVVAVALLMEIEQRYGVDIPPEELFAEPTLDAVIEYVTGRSEQVA</sequence>
<dbReference type="InterPro" id="IPR036736">
    <property type="entry name" value="ACP-like_sf"/>
</dbReference>
<dbReference type="InterPro" id="IPR006162">
    <property type="entry name" value="Ppantetheine_attach_site"/>
</dbReference>